<dbReference type="OrthoDB" id="9811884at2"/>
<organism evidence="4 5">
    <name type="scientific">Ramlibacter rhizophilus</name>
    <dbReference type="NCBI Taxonomy" id="1781167"/>
    <lineage>
        <taxon>Bacteria</taxon>
        <taxon>Pseudomonadati</taxon>
        <taxon>Pseudomonadota</taxon>
        <taxon>Betaproteobacteria</taxon>
        <taxon>Burkholderiales</taxon>
        <taxon>Comamonadaceae</taxon>
        <taxon>Ramlibacter</taxon>
    </lineage>
</organism>
<reference evidence="4 5" key="1">
    <citation type="submission" date="2019-03" db="EMBL/GenBank/DDBJ databases">
        <title>Ramlibacter rhizophilus CCTCC AB2015357, whole genome shotgun sequence.</title>
        <authorList>
            <person name="Zhang X."/>
            <person name="Feng G."/>
            <person name="Zhu H."/>
        </authorList>
    </citation>
    <scope>NUCLEOTIDE SEQUENCE [LARGE SCALE GENOMIC DNA]</scope>
    <source>
        <strain evidence="4 5">CCTCC AB2015357</strain>
    </source>
</reference>
<dbReference type="EMBL" id="SMLL01000004">
    <property type="protein sequence ID" value="TFZ00003.1"/>
    <property type="molecule type" value="Genomic_DNA"/>
</dbReference>
<feature type="transmembrane region" description="Helical" evidence="2">
    <location>
        <begin position="281"/>
        <end position="299"/>
    </location>
</feature>
<dbReference type="GO" id="GO:0016740">
    <property type="term" value="F:transferase activity"/>
    <property type="evidence" value="ECO:0007669"/>
    <property type="project" value="UniProtKB-KW"/>
</dbReference>
<feature type="compositionally biased region" description="Gly residues" evidence="1">
    <location>
        <begin position="345"/>
        <end position="360"/>
    </location>
</feature>
<feature type="transmembrane region" description="Helical" evidence="2">
    <location>
        <begin position="256"/>
        <end position="275"/>
    </location>
</feature>
<keyword evidence="4" id="KW-0808">Transferase</keyword>
<evidence type="ECO:0000256" key="2">
    <source>
        <dbReference type="SAM" id="Phobius"/>
    </source>
</evidence>
<evidence type="ECO:0000313" key="4">
    <source>
        <dbReference type="EMBL" id="TFZ00003.1"/>
    </source>
</evidence>
<dbReference type="AlphaFoldDB" id="A0A4Z0BKZ9"/>
<keyword evidence="2" id="KW-0812">Transmembrane</keyword>
<keyword evidence="5" id="KW-1185">Reference proteome</keyword>
<evidence type="ECO:0000256" key="1">
    <source>
        <dbReference type="SAM" id="MobiDB-lite"/>
    </source>
</evidence>
<dbReference type="Proteomes" id="UP000297564">
    <property type="component" value="Unassembled WGS sequence"/>
</dbReference>
<dbReference type="Pfam" id="PF00535">
    <property type="entry name" value="Glycos_transf_2"/>
    <property type="match status" value="1"/>
</dbReference>
<feature type="domain" description="Glycosyltransferase 2-like" evidence="3">
    <location>
        <begin position="15"/>
        <end position="141"/>
    </location>
</feature>
<evidence type="ECO:0000259" key="3">
    <source>
        <dbReference type="Pfam" id="PF00535"/>
    </source>
</evidence>
<protein>
    <submittedName>
        <fullName evidence="4">Glycosyltransferase</fullName>
    </submittedName>
</protein>
<dbReference type="InterPro" id="IPR029044">
    <property type="entry name" value="Nucleotide-diphossugar_trans"/>
</dbReference>
<sequence length="379" mass="41775">MTTRELPHTRPARLTVVIKALNEEGRIALAIESALRAVQHIGGEVVLADSCSTDRTVEIAAAYPIRIVQLAHPDERCCGAGPQLGYQHALGEYVYLMDGDMELLPGFLDRALAFLAQHPEVAGVGGRVVERNLESLEYRERAARERLEPHRVPGPVDRLDGGGLYRRCAIQEAGHLSDRNLHSYEEFELAVRLRARGWKLWRLPIDAVAHVGHETPPYKLLMRRWKSGYICGSGELLRSALGQPWLRLVWRNQREIRLYLGVLAWWAVLLTVPLWPMEWPLRAGALTALALAPVVLMSLRKRSLARGIYAVVSWCFNAAGLVRGLLHARKPTTEPIASRVLREPGGPGLSGRGAPGGASPGGAFRNAPLPPSPPSAHRS</sequence>
<evidence type="ECO:0000313" key="5">
    <source>
        <dbReference type="Proteomes" id="UP000297564"/>
    </source>
</evidence>
<dbReference type="Gene3D" id="3.90.550.10">
    <property type="entry name" value="Spore Coat Polysaccharide Biosynthesis Protein SpsA, Chain A"/>
    <property type="match status" value="1"/>
</dbReference>
<feature type="compositionally biased region" description="Pro residues" evidence="1">
    <location>
        <begin position="368"/>
        <end position="379"/>
    </location>
</feature>
<proteinExistence type="predicted"/>
<accession>A0A4Z0BKZ9</accession>
<keyword evidence="2" id="KW-0472">Membrane</keyword>
<dbReference type="InterPro" id="IPR001173">
    <property type="entry name" value="Glyco_trans_2-like"/>
</dbReference>
<gene>
    <name evidence="4" type="ORF">EZ242_12810</name>
</gene>
<feature type="region of interest" description="Disordered" evidence="1">
    <location>
        <begin position="339"/>
        <end position="379"/>
    </location>
</feature>
<keyword evidence="2" id="KW-1133">Transmembrane helix</keyword>
<comment type="caution">
    <text evidence="4">The sequence shown here is derived from an EMBL/GenBank/DDBJ whole genome shotgun (WGS) entry which is preliminary data.</text>
</comment>
<name>A0A4Z0BKZ9_9BURK</name>
<dbReference type="PANTHER" id="PTHR43646">
    <property type="entry name" value="GLYCOSYLTRANSFERASE"/>
    <property type="match status" value="1"/>
</dbReference>
<dbReference type="RefSeq" id="WP_135285544.1">
    <property type="nucleotide sequence ID" value="NZ_SMLL01000004.1"/>
</dbReference>
<dbReference type="PANTHER" id="PTHR43646:SF6">
    <property type="entry name" value="PRE-MYCOFACTOCIN GLYCOSYLTRANSFERASE"/>
    <property type="match status" value="1"/>
</dbReference>
<dbReference type="SUPFAM" id="SSF53448">
    <property type="entry name" value="Nucleotide-diphospho-sugar transferases"/>
    <property type="match status" value="1"/>
</dbReference>